<dbReference type="SUPFAM" id="SSF46689">
    <property type="entry name" value="Homeodomain-like"/>
    <property type="match status" value="1"/>
</dbReference>
<keyword evidence="2 4" id="KW-0238">DNA-binding</keyword>
<name>A8ZYZ5_DESOH</name>
<evidence type="ECO:0000313" key="7">
    <source>
        <dbReference type="Proteomes" id="UP000008561"/>
    </source>
</evidence>
<protein>
    <submittedName>
        <fullName evidence="6">Transcriptional regulator, TetR family</fullName>
    </submittedName>
</protein>
<reference evidence="6 7" key="1">
    <citation type="submission" date="2007-10" db="EMBL/GenBank/DDBJ databases">
        <title>Complete sequence of Desulfococcus oleovorans Hxd3.</title>
        <authorList>
            <consortium name="US DOE Joint Genome Institute"/>
            <person name="Copeland A."/>
            <person name="Lucas S."/>
            <person name="Lapidus A."/>
            <person name="Barry K."/>
            <person name="Glavina del Rio T."/>
            <person name="Dalin E."/>
            <person name="Tice H."/>
            <person name="Pitluck S."/>
            <person name="Kiss H."/>
            <person name="Brettin T."/>
            <person name="Bruce D."/>
            <person name="Detter J.C."/>
            <person name="Han C."/>
            <person name="Schmutz J."/>
            <person name="Larimer F."/>
            <person name="Land M."/>
            <person name="Hauser L."/>
            <person name="Kyrpides N."/>
            <person name="Kim E."/>
            <person name="Wawrik B."/>
            <person name="Richardson P."/>
        </authorList>
    </citation>
    <scope>NUCLEOTIDE SEQUENCE [LARGE SCALE GENOMIC DNA]</scope>
    <source>
        <strain evidence="7">DSM 6200 / JCM 39069 / Hxd3</strain>
    </source>
</reference>
<evidence type="ECO:0000259" key="5">
    <source>
        <dbReference type="PROSITE" id="PS50977"/>
    </source>
</evidence>
<keyword evidence="7" id="KW-1185">Reference proteome</keyword>
<dbReference type="EMBL" id="CP000859">
    <property type="protein sequence ID" value="ABW68768.1"/>
    <property type="molecule type" value="Genomic_DNA"/>
</dbReference>
<gene>
    <name evidence="6" type="ordered locus">Dole_2965</name>
</gene>
<evidence type="ECO:0000256" key="4">
    <source>
        <dbReference type="PROSITE-ProRule" id="PRU00335"/>
    </source>
</evidence>
<dbReference type="Gene3D" id="1.10.357.10">
    <property type="entry name" value="Tetracycline Repressor, domain 2"/>
    <property type="match status" value="1"/>
</dbReference>
<dbReference type="PANTHER" id="PTHR30055">
    <property type="entry name" value="HTH-TYPE TRANSCRIPTIONAL REGULATOR RUTR"/>
    <property type="match status" value="1"/>
</dbReference>
<proteinExistence type="predicted"/>
<feature type="domain" description="HTH tetR-type" evidence="5">
    <location>
        <begin position="17"/>
        <end position="77"/>
    </location>
</feature>
<dbReference type="PROSITE" id="PS50977">
    <property type="entry name" value="HTH_TETR_2"/>
    <property type="match status" value="1"/>
</dbReference>
<dbReference type="Pfam" id="PF00440">
    <property type="entry name" value="TetR_N"/>
    <property type="match status" value="1"/>
</dbReference>
<evidence type="ECO:0000256" key="1">
    <source>
        <dbReference type="ARBA" id="ARBA00023015"/>
    </source>
</evidence>
<dbReference type="eggNOG" id="COG1309">
    <property type="taxonomic scope" value="Bacteria"/>
</dbReference>
<keyword evidence="1" id="KW-0805">Transcription regulation</keyword>
<dbReference type="OrthoDB" id="5523834at2"/>
<dbReference type="InterPro" id="IPR009057">
    <property type="entry name" value="Homeodomain-like_sf"/>
</dbReference>
<dbReference type="STRING" id="96561.Dole_2965"/>
<feature type="DNA-binding region" description="H-T-H motif" evidence="4">
    <location>
        <begin position="40"/>
        <end position="59"/>
    </location>
</feature>
<sequence>MAQAKQTRGLRRNLKEQLRRDQIKEAAINLFSTKGYQQSTMEDLAAEAGVSKSLIYWYWEGKGALLSELVDTCMNRYIDLLTDAVNSDDPFIDRFYRTLWQYLEISRQSDRLNKLVHFCSLHTPKDKKEDFARQVNNHYRKVLDLLETLISQGIKTGYLPSATDGPAMALALLSLTEGHIYMSILEDRLSLERVYTGIFFLLFDARQKNGSGKANSGAASAAPL</sequence>
<dbReference type="KEGG" id="dol:Dole_2965"/>
<dbReference type="PRINTS" id="PR00455">
    <property type="entry name" value="HTHTETR"/>
</dbReference>
<evidence type="ECO:0000256" key="3">
    <source>
        <dbReference type="ARBA" id="ARBA00023163"/>
    </source>
</evidence>
<dbReference type="HOGENOM" id="CLU_1233407_0_0_7"/>
<dbReference type="SUPFAM" id="SSF48498">
    <property type="entry name" value="Tetracyclin repressor-like, C-terminal domain"/>
    <property type="match status" value="1"/>
</dbReference>
<organism evidence="6 7">
    <name type="scientific">Desulfosudis oleivorans (strain DSM 6200 / JCM 39069 / Hxd3)</name>
    <name type="common">Desulfococcus oleovorans</name>
    <dbReference type="NCBI Taxonomy" id="96561"/>
    <lineage>
        <taxon>Bacteria</taxon>
        <taxon>Pseudomonadati</taxon>
        <taxon>Thermodesulfobacteriota</taxon>
        <taxon>Desulfobacteria</taxon>
        <taxon>Desulfobacterales</taxon>
        <taxon>Desulfosudaceae</taxon>
        <taxon>Desulfosudis</taxon>
    </lineage>
</organism>
<accession>A8ZYZ5</accession>
<dbReference type="GO" id="GO:0000976">
    <property type="term" value="F:transcription cis-regulatory region binding"/>
    <property type="evidence" value="ECO:0007669"/>
    <property type="project" value="TreeGrafter"/>
</dbReference>
<evidence type="ECO:0000313" key="6">
    <source>
        <dbReference type="EMBL" id="ABW68768.1"/>
    </source>
</evidence>
<keyword evidence="3" id="KW-0804">Transcription</keyword>
<dbReference type="Proteomes" id="UP000008561">
    <property type="component" value="Chromosome"/>
</dbReference>
<dbReference type="AlphaFoldDB" id="A8ZYZ5"/>
<dbReference type="InterPro" id="IPR050109">
    <property type="entry name" value="HTH-type_TetR-like_transc_reg"/>
</dbReference>
<dbReference type="InterPro" id="IPR001647">
    <property type="entry name" value="HTH_TetR"/>
</dbReference>
<evidence type="ECO:0000256" key="2">
    <source>
        <dbReference type="ARBA" id="ARBA00023125"/>
    </source>
</evidence>
<dbReference type="RefSeq" id="WP_012176379.1">
    <property type="nucleotide sequence ID" value="NC_009943.1"/>
</dbReference>
<dbReference type="PANTHER" id="PTHR30055:SF234">
    <property type="entry name" value="HTH-TYPE TRANSCRIPTIONAL REGULATOR BETI"/>
    <property type="match status" value="1"/>
</dbReference>
<dbReference type="GO" id="GO:0003700">
    <property type="term" value="F:DNA-binding transcription factor activity"/>
    <property type="evidence" value="ECO:0007669"/>
    <property type="project" value="TreeGrafter"/>
</dbReference>
<dbReference type="InterPro" id="IPR036271">
    <property type="entry name" value="Tet_transcr_reg_TetR-rel_C_sf"/>
</dbReference>